<dbReference type="PANTHER" id="PTHR30388:SF6">
    <property type="entry name" value="XANTHINE DEHYDROGENASE SUBUNIT A-RELATED"/>
    <property type="match status" value="1"/>
</dbReference>
<dbReference type="PANTHER" id="PTHR30388">
    <property type="entry name" value="ALDEHYDE OXIDOREDUCTASE MOLYBDENUM COFACTOR ASSEMBLY PROTEIN"/>
    <property type="match status" value="1"/>
</dbReference>
<sequence length="336" mass="37010">MKLLSKINAGERCVMLTYFNKVNGLTLDKVLITSEDKDKDLTDIYDKISVAYNSGNLEFYELENNINLLIEPFIPNPRLIIFGGGHISKPLTELATRIGFLVTVIDDRISFANQARFPEAKEIICNSFEKSFNEITFLKSDFVVIVTRGHSYDGIILREVLQHKLHYIGMIGSTRRVKGMMKELVDEGFPKDILEQVKSPIGLNIGAITPDEIAISIIAELIASKNNSKENKGSELNIEVMEKISEVSDIPKALITILSTKGSVPRKSGAKMISYYDGTTIGSIGGGCSEAAVLTKAREVIQRKGFIVEHVDMTGEVAESEGMVCGGVMDVLIETI</sequence>
<dbReference type="Proteomes" id="UP000440004">
    <property type="component" value="Unassembled WGS sequence"/>
</dbReference>
<evidence type="ECO:0000259" key="1">
    <source>
        <dbReference type="Pfam" id="PF02625"/>
    </source>
</evidence>
<dbReference type="Pfam" id="PF02625">
    <property type="entry name" value="XdhC_CoxI"/>
    <property type="match status" value="1"/>
</dbReference>
<dbReference type="InterPro" id="IPR003777">
    <property type="entry name" value="XdhC_CoxI"/>
</dbReference>
<evidence type="ECO:0000259" key="2">
    <source>
        <dbReference type="Pfam" id="PF13478"/>
    </source>
</evidence>
<dbReference type="Pfam" id="PF13478">
    <property type="entry name" value="XdhC_C"/>
    <property type="match status" value="1"/>
</dbReference>
<dbReference type="InterPro" id="IPR052698">
    <property type="entry name" value="MoCofactor_Util/Proc"/>
</dbReference>
<organism evidence="3 4">
    <name type="scientific">Alkalibaculum sporogenes</name>
    <dbReference type="NCBI Taxonomy" id="2655001"/>
    <lineage>
        <taxon>Bacteria</taxon>
        <taxon>Bacillati</taxon>
        <taxon>Bacillota</taxon>
        <taxon>Clostridia</taxon>
        <taxon>Eubacteriales</taxon>
        <taxon>Eubacteriaceae</taxon>
        <taxon>Alkalibaculum</taxon>
    </lineage>
</organism>
<dbReference type="InterPro" id="IPR027051">
    <property type="entry name" value="XdhC_Rossmann_dom"/>
</dbReference>
<feature type="domain" description="XdhC- CoxI" evidence="1">
    <location>
        <begin position="251"/>
        <end position="310"/>
    </location>
</feature>
<dbReference type="Gene3D" id="3.40.50.720">
    <property type="entry name" value="NAD(P)-binding Rossmann-like Domain"/>
    <property type="match status" value="1"/>
</dbReference>
<proteinExistence type="predicted"/>
<accession>A0A6A7K5X9</accession>
<dbReference type="EMBL" id="WHNX01000002">
    <property type="protein sequence ID" value="MPW24553.1"/>
    <property type="molecule type" value="Genomic_DNA"/>
</dbReference>
<evidence type="ECO:0000313" key="3">
    <source>
        <dbReference type="EMBL" id="MPW24553.1"/>
    </source>
</evidence>
<gene>
    <name evidence="3" type="ORF">GC105_01935</name>
</gene>
<evidence type="ECO:0000313" key="4">
    <source>
        <dbReference type="Proteomes" id="UP000440004"/>
    </source>
</evidence>
<feature type="domain" description="XdhC Rossmann" evidence="2">
    <location>
        <begin position="79"/>
        <end position="221"/>
    </location>
</feature>
<protein>
    <submittedName>
        <fullName evidence="3">Xanthine dehydrogenase</fullName>
    </submittedName>
</protein>
<comment type="caution">
    <text evidence="3">The sequence shown here is derived from an EMBL/GenBank/DDBJ whole genome shotgun (WGS) entry which is preliminary data.</text>
</comment>
<reference evidence="3 4" key="1">
    <citation type="submission" date="2019-10" db="EMBL/GenBank/DDBJ databases">
        <title>Alkalibaculum tamaniensis sp.nov., a new alkaliphilic acetogen, isolated on methoxylated aromatics from a mud volcano.</title>
        <authorList>
            <person name="Khomyakova M.A."/>
            <person name="Merkel A.Y."/>
            <person name="Bonch-Osmolovskaya E.A."/>
            <person name="Slobodkin A.I."/>
        </authorList>
    </citation>
    <scope>NUCLEOTIDE SEQUENCE [LARGE SCALE GENOMIC DNA]</scope>
    <source>
        <strain evidence="3 4">M08DMB</strain>
    </source>
</reference>
<name>A0A6A7K5X9_9FIRM</name>
<dbReference type="AlphaFoldDB" id="A0A6A7K5X9"/>
<keyword evidence="4" id="KW-1185">Reference proteome</keyword>